<sequence length="45" mass="5415">MRRFFRFLFRLVGAAIAVSLDLERPQQPETKPRAARRIRMDARRD</sequence>
<proteinExistence type="predicted"/>
<feature type="region of interest" description="Disordered" evidence="1">
    <location>
        <begin position="25"/>
        <end position="45"/>
    </location>
</feature>
<accession>A0ABW2TSU5</accession>
<gene>
    <name evidence="2" type="ORF">ACFQV2_26930</name>
</gene>
<dbReference type="EMBL" id="JBHTEY010000004">
    <property type="protein sequence ID" value="MFC7616561.1"/>
    <property type="molecule type" value="Genomic_DNA"/>
</dbReference>
<name>A0ABW2TSU5_9PSEU</name>
<evidence type="ECO:0000313" key="3">
    <source>
        <dbReference type="Proteomes" id="UP001596512"/>
    </source>
</evidence>
<evidence type="ECO:0000256" key="1">
    <source>
        <dbReference type="SAM" id="MobiDB-lite"/>
    </source>
</evidence>
<reference evidence="3" key="1">
    <citation type="journal article" date="2019" name="Int. J. Syst. Evol. Microbiol.">
        <title>The Global Catalogue of Microorganisms (GCM) 10K type strain sequencing project: providing services to taxonomists for standard genome sequencing and annotation.</title>
        <authorList>
            <consortium name="The Broad Institute Genomics Platform"/>
            <consortium name="The Broad Institute Genome Sequencing Center for Infectious Disease"/>
            <person name="Wu L."/>
            <person name="Ma J."/>
        </authorList>
    </citation>
    <scope>NUCLEOTIDE SEQUENCE [LARGE SCALE GENOMIC DNA]</scope>
    <source>
        <strain evidence="3">JCM 17695</strain>
    </source>
</reference>
<comment type="caution">
    <text evidence="2">The sequence shown here is derived from an EMBL/GenBank/DDBJ whole genome shotgun (WGS) entry which is preliminary data.</text>
</comment>
<keyword evidence="3" id="KW-1185">Reference proteome</keyword>
<protein>
    <submittedName>
        <fullName evidence="2">Uncharacterized protein</fullName>
    </submittedName>
</protein>
<dbReference type="Proteomes" id="UP001596512">
    <property type="component" value="Unassembled WGS sequence"/>
</dbReference>
<organism evidence="2 3">
    <name type="scientific">Actinokineospora soli</name>
    <dbReference type="NCBI Taxonomy" id="1048753"/>
    <lineage>
        <taxon>Bacteria</taxon>
        <taxon>Bacillati</taxon>
        <taxon>Actinomycetota</taxon>
        <taxon>Actinomycetes</taxon>
        <taxon>Pseudonocardiales</taxon>
        <taxon>Pseudonocardiaceae</taxon>
        <taxon>Actinokineospora</taxon>
    </lineage>
</organism>
<evidence type="ECO:0000313" key="2">
    <source>
        <dbReference type="EMBL" id="MFC7616561.1"/>
    </source>
</evidence>